<reference evidence="5" key="1">
    <citation type="submission" date="2025-08" db="UniProtKB">
        <authorList>
            <consortium name="Ensembl"/>
        </authorList>
    </citation>
    <scope>IDENTIFICATION</scope>
</reference>
<name>A0A3B3B4V6_ORYME</name>
<protein>
    <submittedName>
        <fullName evidence="5">Uncharacterized LOC112155729</fullName>
    </submittedName>
</protein>
<evidence type="ECO:0000256" key="1">
    <source>
        <dbReference type="ARBA" id="ARBA00022729"/>
    </source>
</evidence>
<organism evidence="5 6">
    <name type="scientific">Oryzias melastigma</name>
    <name type="common">Marine medaka</name>
    <dbReference type="NCBI Taxonomy" id="30732"/>
    <lineage>
        <taxon>Eukaryota</taxon>
        <taxon>Metazoa</taxon>
        <taxon>Chordata</taxon>
        <taxon>Craniata</taxon>
        <taxon>Vertebrata</taxon>
        <taxon>Euteleostomi</taxon>
        <taxon>Actinopterygii</taxon>
        <taxon>Neopterygii</taxon>
        <taxon>Teleostei</taxon>
        <taxon>Neoteleostei</taxon>
        <taxon>Acanthomorphata</taxon>
        <taxon>Ovalentaria</taxon>
        <taxon>Atherinomorphae</taxon>
        <taxon>Beloniformes</taxon>
        <taxon>Adrianichthyidae</taxon>
        <taxon>Oryziinae</taxon>
        <taxon>Oryzias</taxon>
    </lineage>
</organism>
<keyword evidence="2" id="KW-1015">Disulfide bond</keyword>
<dbReference type="PANTHER" id="PTHR14002">
    <property type="entry name" value="ENDOGLIN/TGF-BETA RECEPTOR TYPE III"/>
    <property type="match status" value="1"/>
</dbReference>
<dbReference type="OMA" id="CQNTICS"/>
<evidence type="ECO:0000313" key="6">
    <source>
        <dbReference type="Proteomes" id="UP000261560"/>
    </source>
</evidence>
<dbReference type="InterPro" id="IPR014853">
    <property type="entry name" value="VWF/SSPO/ZAN-like_Cys-rich_dom"/>
</dbReference>
<keyword evidence="6" id="KW-1185">Reference proteome</keyword>
<dbReference type="PROSITE" id="PS51034">
    <property type="entry name" value="ZP_2"/>
    <property type="match status" value="1"/>
</dbReference>
<keyword evidence="1 3" id="KW-0732">Signal</keyword>
<accession>A0A3B3B4V6</accession>
<evidence type="ECO:0000256" key="2">
    <source>
        <dbReference type="ARBA" id="ARBA00023157"/>
    </source>
</evidence>
<dbReference type="InterPro" id="IPR055355">
    <property type="entry name" value="ZP-C"/>
</dbReference>
<feature type="chain" id="PRO_5017192972" evidence="3">
    <location>
        <begin position="18"/>
        <end position="787"/>
    </location>
</feature>
<dbReference type="InterPro" id="IPR001507">
    <property type="entry name" value="ZP_dom"/>
</dbReference>
<feature type="domain" description="ZP" evidence="4">
    <location>
        <begin position="518"/>
        <end position="767"/>
    </location>
</feature>
<reference evidence="5" key="2">
    <citation type="submission" date="2025-09" db="UniProtKB">
        <authorList>
            <consortium name="Ensembl"/>
        </authorList>
    </citation>
    <scope>IDENTIFICATION</scope>
</reference>
<dbReference type="Gene3D" id="2.60.40.3210">
    <property type="entry name" value="Zona pellucida, ZP-N domain"/>
    <property type="match status" value="1"/>
</dbReference>
<dbReference type="Ensembl" id="ENSOMET00000015551.1">
    <property type="protein sequence ID" value="ENSOMEP00000000616.1"/>
    <property type="gene ID" value="ENSOMEG00000001502.1"/>
</dbReference>
<dbReference type="Gene3D" id="2.60.40.4100">
    <property type="entry name" value="Zona pellucida, ZP-C domain"/>
    <property type="match status" value="1"/>
</dbReference>
<evidence type="ECO:0000259" key="4">
    <source>
        <dbReference type="PROSITE" id="PS51034"/>
    </source>
</evidence>
<dbReference type="SMART" id="SM00241">
    <property type="entry name" value="ZP"/>
    <property type="match status" value="1"/>
</dbReference>
<dbReference type="Pfam" id="PF00100">
    <property type="entry name" value="Zona_pellucida"/>
    <property type="match status" value="1"/>
</dbReference>
<evidence type="ECO:0000256" key="3">
    <source>
        <dbReference type="SAM" id="SignalP"/>
    </source>
</evidence>
<dbReference type="STRING" id="30732.ENSOMEP00000000616"/>
<sequence length="787" mass="87019">MLRLLLTLCALFTLTGSVSISLQQQVSISRCPITYYTKKYENVYVDSNDNRIRICFRGPADSTDCIKGPVIDANSPIQFNTYQDGSLNDKIRKELGHLTNALKCYSYFSFLSDKRLTTLKIYQFGIETALGLDYSDYQQPNTPSTEHPRYTSTLVNGKEVQTLTAVIPAREYYVDITGCRPSGFGMARDTTKSVPEICTTYSCSLAAVGSSTTCGDGEYCDGKGSCRQMEMCTVTGPTVIDFKEKINSVSDRCEYSLLHDQSTGFSLKANFLDRRRRDVSFVDSLTLDFSDSDDIQRLFPPPPQVAGSPVTLTSSVQTSGGVDLSKDQTGVTASFSLQSSSVSVFYDGTTVQIFIDVLAGKSYTGLCADSSTSSSSRLSSDASCLNQYEDKVDDKVNCTTMTQQCNILKSAPFSSCNSKVDPQPYITACTETMCTYPDVDGLRCQFLESYAKVCEKKEVNLQNWETGAQCSDSTLMCQNTICSDHEFCGEIFGTAGCRCRAIFAAPYINSSSFGGPTVCDHNSASLTLVNCLLDQKGINSSSLTLLDKTCKGQVNDKTHTLTFNFTSDSCGTIVNTNNSQVIFTNAVTLQDEITRKDHAYIEFSCIYKKPEVNHVAFRIQDSPVVQSVTSGKWNHTVTMVAFADASRTQMVDTNYQVQLNQKIWVELKSSGLDENLISTVTDSCWATNQQSSDSTQKYFLIQDGCANLADQTVQVERNGDGILNYFSFNMFKFTDESRDLYLHCKLQLCLKQEGNCIPQCSSQGKRRRRSAKYNQEEAAFLSMGWSA</sequence>
<dbReference type="PaxDb" id="30732-ENSOMEP00000000616"/>
<dbReference type="Pfam" id="PF08742">
    <property type="entry name" value="C8"/>
    <property type="match status" value="1"/>
</dbReference>
<dbReference type="Proteomes" id="UP000261560">
    <property type="component" value="Unplaced"/>
</dbReference>
<evidence type="ECO:0000313" key="5">
    <source>
        <dbReference type="Ensembl" id="ENSOMEP00000000616.1"/>
    </source>
</evidence>
<dbReference type="PANTHER" id="PTHR14002:SF50">
    <property type="entry name" value="ALPHA-TECTORIN-LIKE-RELATED"/>
    <property type="match status" value="1"/>
</dbReference>
<dbReference type="GeneTree" id="ENSGT00940000156038"/>
<proteinExistence type="predicted"/>
<feature type="signal peptide" evidence="3">
    <location>
        <begin position="1"/>
        <end position="17"/>
    </location>
</feature>
<dbReference type="SMART" id="SM00832">
    <property type="entry name" value="C8"/>
    <property type="match status" value="1"/>
</dbReference>
<dbReference type="AlphaFoldDB" id="A0A3B3B4V6"/>
<dbReference type="InterPro" id="IPR042235">
    <property type="entry name" value="ZP-C_dom"/>
</dbReference>